<dbReference type="InParanoid" id="Q01P50"/>
<feature type="domain" description="HipA-like kinase" evidence="1">
    <location>
        <begin position="11"/>
        <end position="240"/>
    </location>
</feature>
<dbReference type="Pfam" id="PF20613">
    <property type="entry name" value="HipA_2"/>
    <property type="match status" value="1"/>
</dbReference>
<evidence type="ECO:0000259" key="1">
    <source>
        <dbReference type="Pfam" id="PF20613"/>
    </source>
</evidence>
<dbReference type="STRING" id="234267.Acid_7671"/>
<name>Q01P50_SOLUE</name>
<sequence length="273" mass="31115">MPLTAIRHVRKMRGGAQSHLLEADDGHWYVVKFRNNPQHRRVLVNEIICATLLRYLNISAPETALIQVDAAFLQANPECSIQLGTRQVAIEPGWQFGSRYPGDPGTLAVYDFLPDALLGQVANLEDFRAILVLDKWVGNADGRQSVFYRAMVRRGQSPGGRAAFVARMIDHGYAFNGPNWDFPESPLQGLYARKLVYDAVRSLADFQPWLDHVVHFPEEIVDQAWKAIPSEWVEGEEDALEQLLERLFARRKRVPELIEASRETRADPFPNWR</sequence>
<evidence type="ECO:0000313" key="2">
    <source>
        <dbReference type="EMBL" id="ABJ88570.1"/>
    </source>
</evidence>
<dbReference type="EMBL" id="CP000473">
    <property type="protein sequence ID" value="ABJ88570.1"/>
    <property type="molecule type" value="Genomic_DNA"/>
</dbReference>
<dbReference type="eggNOG" id="COG1718">
    <property type="taxonomic scope" value="Bacteria"/>
</dbReference>
<dbReference type="InterPro" id="IPR046748">
    <property type="entry name" value="HipA_2"/>
</dbReference>
<protein>
    <recommendedName>
        <fullName evidence="1">HipA-like kinase domain-containing protein</fullName>
    </recommendedName>
</protein>
<gene>
    <name evidence="2" type="ordered locus">Acid_7671</name>
</gene>
<dbReference type="HOGENOM" id="CLU_996144_0_0_0"/>
<accession>Q01P50</accession>
<organism evidence="2">
    <name type="scientific">Solibacter usitatus (strain Ellin6076)</name>
    <dbReference type="NCBI Taxonomy" id="234267"/>
    <lineage>
        <taxon>Bacteria</taxon>
        <taxon>Pseudomonadati</taxon>
        <taxon>Acidobacteriota</taxon>
        <taxon>Terriglobia</taxon>
        <taxon>Bryobacterales</taxon>
        <taxon>Solibacteraceae</taxon>
        <taxon>Candidatus Solibacter</taxon>
    </lineage>
</organism>
<proteinExistence type="predicted"/>
<dbReference type="KEGG" id="sus:Acid_7671"/>
<reference evidence="2" key="1">
    <citation type="submission" date="2006-10" db="EMBL/GenBank/DDBJ databases">
        <title>Complete sequence of Solibacter usitatus Ellin6076.</title>
        <authorList>
            <consortium name="US DOE Joint Genome Institute"/>
            <person name="Copeland A."/>
            <person name="Lucas S."/>
            <person name="Lapidus A."/>
            <person name="Barry K."/>
            <person name="Detter J.C."/>
            <person name="Glavina del Rio T."/>
            <person name="Hammon N."/>
            <person name="Israni S."/>
            <person name="Dalin E."/>
            <person name="Tice H."/>
            <person name="Pitluck S."/>
            <person name="Thompson L.S."/>
            <person name="Brettin T."/>
            <person name="Bruce D."/>
            <person name="Han C."/>
            <person name="Tapia R."/>
            <person name="Gilna P."/>
            <person name="Schmutz J."/>
            <person name="Larimer F."/>
            <person name="Land M."/>
            <person name="Hauser L."/>
            <person name="Kyrpides N."/>
            <person name="Mikhailova N."/>
            <person name="Janssen P.H."/>
            <person name="Kuske C.R."/>
            <person name="Richardson P."/>
        </authorList>
    </citation>
    <scope>NUCLEOTIDE SEQUENCE</scope>
    <source>
        <strain evidence="2">Ellin6076</strain>
    </source>
</reference>
<dbReference type="OrthoDB" id="2939938at2"/>
<dbReference type="AlphaFoldDB" id="Q01P50"/>